<dbReference type="RefSeq" id="WP_063677922.1">
    <property type="nucleotide sequence ID" value="NZ_LSEF01000037.1"/>
</dbReference>
<gene>
    <name evidence="1" type="ORF">AXW67_05825</name>
</gene>
<dbReference type="EMBL" id="LSEF01000037">
    <property type="protein sequence ID" value="OAF18197.1"/>
    <property type="molecule type" value="Genomic_DNA"/>
</dbReference>
<evidence type="ECO:0000313" key="2">
    <source>
        <dbReference type="Proteomes" id="UP000077173"/>
    </source>
</evidence>
<organism evidence="1 2">
    <name type="scientific">Bradyrhizobium neotropicale</name>
    <dbReference type="NCBI Taxonomy" id="1497615"/>
    <lineage>
        <taxon>Bacteria</taxon>
        <taxon>Pseudomonadati</taxon>
        <taxon>Pseudomonadota</taxon>
        <taxon>Alphaproteobacteria</taxon>
        <taxon>Hyphomicrobiales</taxon>
        <taxon>Nitrobacteraceae</taxon>
        <taxon>Bradyrhizobium</taxon>
    </lineage>
</organism>
<keyword evidence="2" id="KW-1185">Reference proteome</keyword>
<evidence type="ECO:0000313" key="1">
    <source>
        <dbReference type="EMBL" id="OAF18197.1"/>
    </source>
</evidence>
<dbReference type="AlphaFoldDB" id="A0A176ZCQ7"/>
<proteinExistence type="predicted"/>
<dbReference type="GeneID" id="32587577"/>
<comment type="caution">
    <text evidence="1">The sequence shown here is derived from an EMBL/GenBank/DDBJ whole genome shotgun (WGS) entry which is preliminary data.</text>
</comment>
<reference evidence="1 2" key="1">
    <citation type="submission" date="2016-02" db="EMBL/GenBank/DDBJ databases">
        <title>Draft genome sequence of the strain BR 10247T Bradyrhizobium neotropicale isolated from nodules of Centrolobium paraense.</title>
        <authorList>
            <person name="Simoes-Araujo J.L."/>
            <person name="Barauna A.C."/>
            <person name="Silva K."/>
            <person name="Zilli J.E."/>
        </authorList>
    </citation>
    <scope>NUCLEOTIDE SEQUENCE [LARGE SCALE GENOMIC DNA]</scope>
    <source>
        <strain evidence="1 2">BR 10247</strain>
    </source>
</reference>
<protein>
    <submittedName>
        <fullName evidence="1">Uncharacterized protein</fullName>
    </submittedName>
</protein>
<accession>A0A176ZCQ7</accession>
<name>A0A176ZCQ7_9BRAD</name>
<dbReference type="Proteomes" id="UP000077173">
    <property type="component" value="Unassembled WGS sequence"/>
</dbReference>
<sequence>MRHTRVRLILFVAAILVCGTGSIEWSPQDGLSLAISSAEARVGRPLTPVSVAGVARRTTRRAVVGGAAVGAAAAGTACVRVLVNGTYVCR</sequence>